<protein>
    <recommendedName>
        <fullName evidence="5">Ribonuclease VapC</fullName>
        <shortName evidence="5">RNase VapC</shortName>
        <ecNumber evidence="5">3.1.-.-</ecNumber>
    </recommendedName>
    <alternativeName>
        <fullName evidence="5">Toxin VapC</fullName>
    </alternativeName>
</protein>
<dbReference type="KEGG" id="otd:J1M35_07750"/>
<dbReference type="EC" id="3.1.-.-" evidence="5"/>
<sequence length="140" mass="15417">MTPDVNVLVAASRADHPHHAAARTWLESALAGRNALTLLPTVAASFLRLVTHPKVFVVPTPIDTALAFIDVVRQACAAHARLPDEWPQLKALCQRHQLRANDLPDAWIAAQVLARDLVLVTFDRDFAKLLPPDRVQRLSA</sequence>
<comment type="cofactor">
    <cofactor evidence="5">
        <name>Mg(2+)</name>
        <dbReference type="ChEBI" id="CHEBI:18420"/>
    </cofactor>
</comment>
<gene>
    <name evidence="5" type="primary">vapC</name>
    <name evidence="7" type="ORF">J1M35_07750</name>
</gene>
<dbReference type="Pfam" id="PF01850">
    <property type="entry name" value="PIN"/>
    <property type="match status" value="1"/>
</dbReference>
<evidence type="ECO:0000256" key="3">
    <source>
        <dbReference type="ARBA" id="ARBA00022723"/>
    </source>
</evidence>
<name>A0A975CM76_9BURK</name>
<dbReference type="GO" id="GO:0000287">
    <property type="term" value="F:magnesium ion binding"/>
    <property type="evidence" value="ECO:0007669"/>
    <property type="project" value="UniProtKB-UniRule"/>
</dbReference>
<evidence type="ECO:0000259" key="6">
    <source>
        <dbReference type="Pfam" id="PF01850"/>
    </source>
</evidence>
<keyword evidence="5" id="KW-0800">Toxin</keyword>
<keyword evidence="5" id="KW-0460">Magnesium</keyword>
<dbReference type="EMBL" id="CP071796">
    <property type="protein sequence ID" value="QTD46754.1"/>
    <property type="molecule type" value="Genomic_DNA"/>
</dbReference>
<dbReference type="RefSeq" id="WP_208010653.1">
    <property type="nucleotide sequence ID" value="NZ_CP071796.1"/>
</dbReference>
<dbReference type="GO" id="GO:0004540">
    <property type="term" value="F:RNA nuclease activity"/>
    <property type="evidence" value="ECO:0007669"/>
    <property type="project" value="InterPro"/>
</dbReference>
<feature type="binding site" evidence="5">
    <location>
        <position position="105"/>
    </location>
    <ligand>
        <name>Mg(2+)</name>
        <dbReference type="ChEBI" id="CHEBI:18420"/>
    </ligand>
</feature>
<dbReference type="GO" id="GO:0045926">
    <property type="term" value="P:negative regulation of growth"/>
    <property type="evidence" value="ECO:0007669"/>
    <property type="project" value="UniProtKB-ARBA"/>
</dbReference>
<evidence type="ECO:0000313" key="7">
    <source>
        <dbReference type="EMBL" id="QTD46754.1"/>
    </source>
</evidence>
<proteinExistence type="inferred from homology"/>
<evidence type="ECO:0000256" key="5">
    <source>
        <dbReference type="HAMAP-Rule" id="MF_00265"/>
    </source>
</evidence>
<dbReference type="Gene3D" id="3.40.50.1010">
    <property type="entry name" value="5'-nuclease"/>
    <property type="match status" value="1"/>
</dbReference>
<dbReference type="GO" id="GO:0016788">
    <property type="term" value="F:hydrolase activity, acting on ester bonds"/>
    <property type="evidence" value="ECO:0007669"/>
    <property type="project" value="InterPro"/>
</dbReference>
<dbReference type="InterPro" id="IPR029060">
    <property type="entry name" value="PIN-like_dom_sf"/>
</dbReference>
<keyword evidence="2 5" id="KW-0540">Nuclease</keyword>
<dbReference type="NCBIfam" id="TIGR00028">
    <property type="entry name" value="Mtu_PIN_fam"/>
    <property type="match status" value="1"/>
</dbReference>
<reference evidence="7" key="1">
    <citation type="submission" date="2021-03" db="EMBL/GenBank/DDBJ databases">
        <title>Ottowia sp. 27C isolated from the cloaca of a Giant Asian pond turtle (Heosemys grandis).</title>
        <authorList>
            <person name="Spergser J."/>
            <person name="Busse H.-J."/>
        </authorList>
    </citation>
    <scope>NUCLEOTIDE SEQUENCE</scope>
    <source>
        <strain evidence="7">27C</strain>
    </source>
</reference>
<comment type="function">
    <text evidence="5">Toxic component of a toxin-antitoxin (TA) system. An RNase.</text>
</comment>
<feature type="binding site" evidence="5">
    <location>
        <position position="4"/>
    </location>
    <ligand>
        <name>Mg(2+)</name>
        <dbReference type="ChEBI" id="CHEBI:18420"/>
    </ligand>
</feature>
<evidence type="ECO:0000313" key="8">
    <source>
        <dbReference type="Proteomes" id="UP000663903"/>
    </source>
</evidence>
<dbReference type="InterPro" id="IPR006226">
    <property type="entry name" value="Mtu_PIN"/>
</dbReference>
<evidence type="ECO:0000256" key="2">
    <source>
        <dbReference type="ARBA" id="ARBA00022722"/>
    </source>
</evidence>
<feature type="domain" description="PIN" evidence="6">
    <location>
        <begin position="3"/>
        <end position="128"/>
    </location>
</feature>
<evidence type="ECO:0000256" key="4">
    <source>
        <dbReference type="ARBA" id="ARBA00022801"/>
    </source>
</evidence>
<dbReference type="InterPro" id="IPR002716">
    <property type="entry name" value="PIN_dom"/>
</dbReference>
<keyword evidence="1 5" id="KW-1277">Toxin-antitoxin system</keyword>
<evidence type="ECO:0000256" key="1">
    <source>
        <dbReference type="ARBA" id="ARBA00022649"/>
    </source>
</evidence>
<dbReference type="GO" id="GO:0090729">
    <property type="term" value="F:toxin activity"/>
    <property type="evidence" value="ECO:0007669"/>
    <property type="project" value="UniProtKB-KW"/>
</dbReference>
<keyword evidence="8" id="KW-1185">Reference proteome</keyword>
<keyword evidence="4 5" id="KW-0378">Hydrolase</keyword>
<organism evidence="7 8">
    <name type="scientific">Ottowia testudinis</name>
    <dbReference type="NCBI Taxonomy" id="2816950"/>
    <lineage>
        <taxon>Bacteria</taxon>
        <taxon>Pseudomonadati</taxon>
        <taxon>Pseudomonadota</taxon>
        <taxon>Betaproteobacteria</taxon>
        <taxon>Burkholderiales</taxon>
        <taxon>Comamonadaceae</taxon>
        <taxon>Ottowia</taxon>
    </lineage>
</organism>
<keyword evidence="3 5" id="KW-0479">Metal-binding</keyword>
<dbReference type="InterPro" id="IPR022907">
    <property type="entry name" value="VapC_family"/>
</dbReference>
<dbReference type="AlphaFoldDB" id="A0A975CM76"/>
<dbReference type="SUPFAM" id="SSF88723">
    <property type="entry name" value="PIN domain-like"/>
    <property type="match status" value="1"/>
</dbReference>
<dbReference type="Proteomes" id="UP000663903">
    <property type="component" value="Chromosome"/>
</dbReference>
<dbReference type="HAMAP" id="MF_00265">
    <property type="entry name" value="VapC_Nob1"/>
    <property type="match status" value="1"/>
</dbReference>
<accession>A0A975CM76</accession>
<comment type="similarity">
    <text evidence="5">Belongs to the PINc/VapC protein family.</text>
</comment>